<dbReference type="Pfam" id="PF18911">
    <property type="entry name" value="PKD_4"/>
    <property type="match status" value="1"/>
</dbReference>
<dbReference type="InterPro" id="IPR000601">
    <property type="entry name" value="PKD_dom"/>
</dbReference>
<dbReference type="InterPro" id="IPR011889">
    <property type="entry name" value="Liste_lipo_26"/>
</dbReference>
<evidence type="ECO:0000256" key="2">
    <source>
        <dbReference type="SAM" id="SignalP"/>
    </source>
</evidence>
<dbReference type="NCBIfam" id="TIGR04183">
    <property type="entry name" value="Por_Secre_tail"/>
    <property type="match status" value="1"/>
</dbReference>
<dbReference type="Pfam" id="PF03382">
    <property type="entry name" value="DUF285"/>
    <property type="match status" value="5"/>
</dbReference>
<dbReference type="Pfam" id="PF00801">
    <property type="entry name" value="PKD"/>
    <property type="match status" value="1"/>
</dbReference>
<keyword evidence="1 2" id="KW-0732">Signal</keyword>
<evidence type="ECO:0000313" key="4">
    <source>
        <dbReference type="EMBL" id="MDT0295333.1"/>
    </source>
</evidence>
<dbReference type="InterPro" id="IPR013783">
    <property type="entry name" value="Ig-like_fold"/>
</dbReference>
<sequence>MKKTYFLLIFVLISFTGTAQNAPFITTWEVDNTNGLNISIPTTGVGYDYTIDFGDGSILTNQTGDTSHTYASPGAYTVSITGDFPRIYFDGSTVVMARKIKSVEQWGAIQWQSMAGAFSFCRYLSINAIDTPDLSQVTDMSEMFKNAYDFNSNISNWDVSNVTDMSKLFSSTTALGMNFNQPLNNWNVANVTDMNSIFAQTVSFNQALDNWNVSNVTNMERMFYFNLVFNQPLNNWDVSNVNNMKEMFHLSNSFNQPLDNWDVSTVTDVSSTFNGASDFNQNLNSWDVSNVTDMQFMFSEADNFNQPLYNWDVSNTTNMKNMFSFANSFNQNINVWDVSNVTDMTGMFAGAYAFNQPLSNWNVANVTSMGDELGVIVGYGGMFEGANTFNQDLSNWNVSNVENFAGMFSSADAFNQDLSSWDVSSATTMARMFNLAISFNQPLNTWNVSNVTNMSNMFGRNPVFNQSLSNWDVSSVTDMTRMFFEATAFNQDISSWDVANVEFMGGMFADASAFNQDISTWVFHTNLSFDVYNDVGFLENAGLDVQNYDLLLAQFASLNLNDKVLGADGLEYCDTTSRNQLITNLGWVINGDTPSAGCTTPIDPFITTWEVTTGDLSITIPTNNSSGYYSYKVDFGDSTVLTNQTGDASHTYTSPGTYTVSITGDFPRIHFSSNFGMQAKLRSVEQWGDIQWHSMAWAFKGCDYLVLNATDTPDLALVTDMTGMFAEASGFNSGNLNSWDVSTITNMSQLFKEAYLFNQPLNNWDISNVTDIHAMFEEAYSFNQPIFNWDVSNVTDMSTMFKNANSFNQPIDNWNVDNVTDMSDMFYGAFTFNQPLNNWNVSNVTHMNYMFYGTSSFNQTIANWDVSNVELMRAMFRNATAFNQDLSAWNFNQNVLFNYLSLGFLDNCGLDVHHYDALLAQFASLNLTSKSLGANGLNYCDINTRNELITNLNWTIEDDSLFVDCNLFSPDAFITTWEVDATNGLNISIPTTGTGYQYNIDFGDGTALGNQTGDASHTYDNPGVYTVRITGDFPRIHFYNSGMEDKLKTIEQWGTIEWQSMEKAFNGCTQLTINATDAPDLSQVTDMSQMFSQCENLNTPLNHWDVSNVTNMSSLFNGATIFNQGLSNWDVSNVSDMSHMFGLAEAFNQLLNNWDVSSVTNMTGLFLRADSFNQPLTMWDVSNVTNMQGMFGFTETFNQPLDNWDVSNVTNMSGMFIGTTAFNQPLNTWNVSNVTNMDGMFEGAISFNQPLDNWDVSNVLDMGVMFGGAVSFNQDISSWNFNSNIDHFGETFSNSGLDIQNYDAVLQRFVQLGITNKVLGAHELFYCDEIAHNELTNNLGWTIMGDSFHNDCEMIVEEDVTIVQLNIYPNPTDAKLYIDSNLPLNQVNVYNLQGKTLISSNVEGNKKRKVSLNVSSLSSGVYFVRVIGNGLEDTYKIIKK</sequence>
<gene>
    <name evidence="4" type="ORF">RLT85_11905</name>
</gene>
<dbReference type="EMBL" id="JAVRBG010000012">
    <property type="protein sequence ID" value="MDT0295333.1"/>
    <property type="molecule type" value="Genomic_DNA"/>
</dbReference>
<feature type="domain" description="PKD" evidence="3">
    <location>
        <begin position="601"/>
        <end position="663"/>
    </location>
</feature>
<feature type="domain" description="PKD" evidence="3">
    <location>
        <begin position="992"/>
        <end position="1030"/>
    </location>
</feature>
<evidence type="ECO:0000256" key="1">
    <source>
        <dbReference type="ARBA" id="ARBA00022729"/>
    </source>
</evidence>
<dbReference type="CDD" id="cd00146">
    <property type="entry name" value="PKD"/>
    <property type="match status" value="3"/>
</dbReference>
<reference evidence="5" key="1">
    <citation type="submission" date="2023-07" db="EMBL/GenBank/DDBJ databases">
        <title>Isolating and identifying novel microbial strains from the Mariana Trench.</title>
        <authorList>
            <person name="Fu H."/>
        </authorList>
    </citation>
    <scope>NUCLEOTIDE SEQUENCE [LARGE SCALE GENOMIC DNA]</scope>
    <source>
        <strain evidence="5">T-y2</strain>
    </source>
</reference>
<dbReference type="RefSeq" id="WP_311402271.1">
    <property type="nucleotide sequence ID" value="NZ_JAVRBG010000012.1"/>
</dbReference>
<accession>A0ABU2KKV0</accession>
<dbReference type="Pfam" id="PF18962">
    <property type="entry name" value="Por_Secre_tail"/>
    <property type="match status" value="1"/>
</dbReference>
<protein>
    <submittedName>
        <fullName evidence="4">BspA family leucine-rich repeat surface protein</fullName>
    </submittedName>
</protein>
<dbReference type="SUPFAM" id="SSF49299">
    <property type="entry name" value="PKD domain"/>
    <property type="match status" value="3"/>
</dbReference>
<dbReference type="NCBIfam" id="TIGR02167">
    <property type="entry name" value="Liste_lipo_26"/>
    <property type="match status" value="11"/>
</dbReference>
<evidence type="ECO:0000259" key="3">
    <source>
        <dbReference type="PROSITE" id="PS50093"/>
    </source>
</evidence>
<proteinExistence type="predicted"/>
<dbReference type="InterPro" id="IPR005046">
    <property type="entry name" value="DUF285"/>
</dbReference>
<name>A0ABU2KKV0_9FLAO</name>
<feature type="signal peptide" evidence="2">
    <location>
        <begin position="1"/>
        <end position="21"/>
    </location>
</feature>
<evidence type="ECO:0000313" key="5">
    <source>
        <dbReference type="Proteomes" id="UP001182991"/>
    </source>
</evidence>
<feature type="domain" description="PKD" evidence="3">
    <location>
        <begin position="43"/>
        <end position="81"/>
    </location>
</feature>
<dbReference type="InterPro" id="IPR026444">
    <property type="entry name" value="Secre_tail"/>
</dbReference>
<comment type="caution">
    <text evidence="4">The sequence shown here is derived from an EMBL/GenBank/DDBJ whole genome shotgun (WGS) entry which is preliminary data.</text>
</comment>
<keyword evidence="5" id="KW-1185">Reference proteome</keyword>
<organism evidence="4 5">
    <name type="scientific">Mesonia ostreae</name>
    <dbReference type="NCBI Taxonomy" id="861110"/>
    <lineage>
        <taxon>Bacteria</taxon>
        <taxon>Pseudomonadati</taxon>
        <taxon>Bacteroidota</taxon>
        <taxon>Flavobacteriia</taxon>
        <taxon>Flavobacteriales</taxon>
        <taxon>Flavobacteriaceae</taxon>
        <taxon>Mesonia</taxon>
    </lineage>
</organism>
<dbReference type="PROSITE" id="PS50093">
    <property type="entry name" value="PKD"/>
    <property type="match status" value="3"/>
</dbReference>
<dbReference type="Proteomes" id="UP001182991">
    <property type="component" value="Unassembled WGS sequence"/>
</dbReference>
<dbReference type="InterPro" id="IPR035986">
    <property type="entry name" value="PKD_dom_sf"/>
</dbReference>
<feature type="chain" id="PRO_5047100916" evidence="2">
    <location>
        <begin position="22"/>
        <end position="1440"/>
    </location>
</feature>
<dbReference type="Gene3D" id="2.60.40.10">
    <property type="entry name" value="Immunoglobulins"/>
    <property type="match status" value="3"/>
</dbReference>